<sequence length="403" mass="42047">MTGRPEERTLAARVRQRIAADTTPVTPAAIVSAVRAEPTTAVLGDTAVLRIADRVHDDLVGAGPLASLLADPEVTDVLVNGTRVWVDRGSGLHQVAVPVGSVEDVRRLAQRLIASAGRRLDDGSPYADARLPDGTRLHAVLPPVATEGPYLSLRTFRHRPFTLDELVRQGTVPRPVAPLLAAVVAARLAYLVTGGTGSGKTTLLNTLLGLVPATERIVLVEDAAELHPGHPHVVGLQARTANVEGTGVVSLGDLVRQALRMRPDRLVVGECRGGEVVDLLAALNTGHDGGAGTLHANTPSDVPARLEALGMLGGLPRAALHAQVAAALQVLLQVRRGERGRVLESICLLLPEGPDRVVSVVPAWVRGRGLGLAARALGALLRDRGVAVPPILSEPWPGSAGPA</sequence>
<dbReference type="EMBL" id="LT607412">
    <property type="protein sequence ID" value="SCE83532.1"/>
    <property type="molecule type" value="Genomic_DNA"/>
</dbReference>
<dbReference type="PANTHER" id="PTHR30486:SF6">
    <property type="entry name" value="TYPE IV PILUS RETRACTATION ATPASE PILT"/>
    <property type="match status" value="1"/>
</dbReference>
<dbReference type="InterPro" id="IPR001482">
    <property type="entry name" value="T2SS/T4SS_dom"/>
</dbReference>
<dbReference type="Pfam" id="PF00437">
    <property type="entry name" value="T2SSE"/>
    <property type="match status" value="1"/>
</dbReference>
<dbReference type="OrthoDB" id="9810761at2"/>
<dbReference type="InterPro" id="IPR050921">
    <property type="entry name" value="T4SS_GSP_E_ATPase"/>
</dbReference>
<dbReference type="GO" id="GO:0016887">
    <property type="term" value="F:ATP hydrolysis activity"/>
    <property type="evidence" value="ECO:0007669"/>
    <property type="project" value="InterPro"/>
</dbReference>
<dbReference type="AlphaFoldDB" id="A0A1C4VHR4"/>
<keyword evidence="4" id="KW-1185">Reference proteome</keyword>
<comment type="similarity">
    <text evidence="1">Belongs to the GSP E family.</text>
</comment>
<dbReference type="NCBIfam" id="TIGR03819">
    <property type="entry name" value="heli_sec_ATPase"/>
    <property type="match status" value="1"/>
</dbReference>
<accession>A0A1C4VHR4</accession>
<organism evidence="3 4">
    <name type="scientific">Micromonospora coriariae</name>
    <dbReference type="NCBI Taxonomy" id="285665"/>
    <lineage>
        <taxon>Bacteria</taxon>
        <taxon>Bacillati</taxon>
        <taxon>Actinomycetota</taxon>
        <taxon>Actinomycetes</taxon>
        <taxon>Micromonosporales</taxon>
        <taxon>Micromonosporaceae</taxon>
        <taxon>Micromonospora</taxon>
    </lineage>
</organism>
<feature type="domain" description="Bacterial type II secretion system protein E" evidence="2">
    <location>
        <begin position="61"/>
        <end position="332"/>
    </location>
</feature>
<evidence type="ECO:0000259" key="2">
    <source>
        <dbReference type="Pfam" id="PF00437"/>
    </source>
</evidence>
<dbReference type="Gene3D" id="3.40.50.300">
    <property type="entry name" value="P-loop containing nucleotide triphosphate hydrolases"/>
    <property type="match status" value="1"/>
</dbReference>
<protein>
    <submittedName>
        <fullName evidence="3">Pilus assembly protein CpaF</fullName>
    </submittedName>
</protein>
<dbReference type="CDD" id="cd01130">
    <property type="entry name" value="VirB11-like_ATPase"/>
    <property type="match status" value="1"/>
</dbReference>
<name>A0A1C4VHR4_9ACTN</name>
<dbReference type="InterPro" id="IPR027417">
    <property type="entry name" value="P-loop_NTPase"/>
</dbReference>
<gene>
    <name evidence="3" type="ORF">GA0070607_2152</name>
</gene>
<evidence type="ECO:0000256" key="1">
    <source>
        <dbReference type="ARBA" id="ARBA00006611"/>
    </source>
</evidence>
<dbReference type="Gene3D" id="3.30.450.380">
    <property type="match status" value="1"/>
</dbReference>
<dbReference type="InterPro" id="IPR022399">
    <property type="entry name" value="TadA-like_ATPase"/>
</dbReference>
<proteinExistence type="inferred from homology"/>
<dbReference type="PANTHER" id="PTHR30486">
    <property type="entry name" value="TWITCHING MOTILITY PROTEIN PILT"/>
    <property type="match status" value="1"/>
</dbReference>
<dbReference type="SUPFAM" id="SSF52540">
    <property type="entry name" value="P-loop containing nucleoside triphosphate hydrolases"/>
    <property type="match status" value="1"/>
</dbReference>
<dbReference type="Proteomes" id="UP000198243">
    <property type="component" value="Chromosome I"/>
</dbReference>
<evidence type="ECO:0000313" key="4">
    <source>
        <dbReference type="Proteomes" id="UP000198243"/>
    </source>
</evidence>
<evidence type="ECO:0000313" key="3">
    <source>
        <dbReference type="EMBL" id="SCE83532.1"/>
    </source>
</evidence>
<reference evidence="4" key="1">
    <citation type="submission" date="2016-06" db="EMBL/GenBank/DDBJ databases">
        <authorList>
            <person name="Varghese N."/>
            <person name="Submissions Spin"/>
        </authorList>
    </citation>
    <scope>NUCLEOTIDE SEQUENCE [LARGE SCALE GENOMIC DNA]</scope>
    <source>
        <strain evidence="4">DSM 44875</strain>
    </source>
</reference>
<dbReference type="RefSeq" id="WP_089018055.1">
    <property type="nucleotide sequence ID" value="NZ_LT607412.1"/>
</dbReference>